<evidence type="ECO:0000313" key="8">
    <source>
        <dbReference type="EMBL" id="WFD40940.1"/>
    </source>
</evidence>
<dbReference type="InterPro" id="IPR011120">
    <property type="entry name" value="Trehalase_Ca-bd"/>
</dbReference>
<accession>A0AAF0F520</accession>
<evidence type="ECO:0000256" key="4">
    <source>
        <dbReference type="ARBA" id="ARBA00023295"/>
    </source>
</evidence>
<keyword evidence="3 5" id="KW-0378">Hydrolase</keyword>
<dbReference type="Gene3D" id="1.50.10.10">
    <property type="match status" value="1"/>
</dbReference>
<keyword evidence="4 5" id="KW-0326">Glycosidase</keyword>
<dbReference type="PRINTS" id="PR00744">
    <property type="entry name" value="GLHYDRLASE37"/>
</dbReference>
<feature type="domain" description="Neutral trehalase Ca2+ binding" evidence="7">
    <location>
        <begin position="106"/>
        <end position="135"/>
    </location>
</feature>
<evidence type="ECO:0000256" key="3">
    <source>
        <dbReference type="ARBA" id="ARBA00022801"/>
    </source>
</evidence>
<dbReference type="RefSeq" id="XP_060123837.1">
    <property type="nucleotide sequence ID" value="XM_060267854.1"/>
</dbReference>
<dbReference type="Pfam" id="PF01204">
    <property type="entry name" value="Trehalase"/>
    <property type="match status" value="1"/>
</dbReference>
<dbReference type="InterPro" id="IPR018232">
    <property type="entry name" value="Glyco_hydro_37_CS"/>
</dbReference>
<dbReference type="GO" id="GO:0005737">
    <property type="term" value="C:cytoplasm"/>
    <property type="evidence" value="ECO:0007669"/>
    <property type="project" value="InterPro"/>
</dbReference>
<dbReference type="EC" id="3.2.1.28" evidence="5"/>
<evidence type="ECO:0000256" key="5">
    <source>
        <dbReference type="RuleBase" id="RU361180"/>
    </source>
</evidence>
<dbReference type="GeneID" id="85227582"/>
<dbReference type="Pfam" id="PF07492">
    <property type="entry name" value="Trehalase_Ca-bi"/>
    <property type="match status" value="1"/>
</dbReference>
<comment type="similarity">
    <text evidence="2 5">Belongs to the glycosyl hydrolase 37 family.</text>
</comment>
<feature type="region of interest" description="Disordered" evidence="6">
    <location>
        <begin position="781"/>
        <end position="802"/>
    </location>
</feature>
<protein>
    <recommendedName>
        <fullName evidence="5">Trehalase</fullName>
        <ecNumber evidence="5">3.2.1.28</ecNumber>
    </recommendedName>
    <alternativeName>
        <fullName evidence="5">Alpha-trehalose glucohydrolase</fullName>
    </alternativeName>
</protein>
<keyword evidence="9" id="KW-1185">Reference proteome</keyword>
<dbReference type="EMBL" id="CP119965">
    <property type="protein sequence ID" value="WFD40940.1"/>
    <property type="molecule type" value="Genomic_DNA"/>
</dbReference>
<organism evidence="8 9">
    <name type="scientific">Malassezia japonica</name>
    <dbReference type="NCBI Taxonomy" id="223818"/>
    <lineage>
        <taxon>Eukaryota</taxon>
        <taxon>Fungi</taxon>
        <taxon>Dikarya</taxon>
        <taxon>Basidiomycota</taxon>
        <taxon>Ustilaginomycotina</taxon>
        <taxon>Malasseziomycetes</taxon>
        <taxon>Malasseziales</taxon>
        <taxon>Malasseziaceae</taxon>
        <taxon>Malassezia</taxon>
    </lineage>
</organism>
<dbReference type="Proteomes" id="UP001217754">
    <property type="component" value="Chromosome 8"/>
</dbReference>
<evidence type="ECO:0000259" key="7">
    <source>
        <dbReference type="Pfam" id="PF07492"/>
    </source>
</evidence>
<name>A0AAF0F520_9BASI</name>
<dbReference type="GO" id="GO:0005509">
    <property type="term" value="F:calcium ion binding"/>
    <property type="evidence" value="ECO:0007669"/>
    <property type="project" value="InterPro"/>
</dbReference>
<gene>
    <name evidence="8" type="primary">NTH1</name>
    <name evidence="8" type="ORF">MJAP1_003931</name>
</gene>
<evidence type="ECO:0000313" key="9">
    <source>
        <dbReference type="Proteomes" id="UP001217754"/>
    </source>
</evidence>
<dbReference type="SUPFAM" id="SSF48208">
    <property type="entry name" value="Six-hairpin glycosidases"/>
    <property type="match status" value="1"/>
</dbReference>
<comment type="catalytic activity">
    <reaction evidence="1 5">
        <text>alpha,alpha-trehalose + H2O = alpha-D-glucose + beta-D-glucose</text>
        <dbReference type="Rhea" id="RHEA:32675"/>
        <dbReference type="ChEBI" id="CHEBI:15377"/>
        <dbReference type="ChEBI" id="CHEBI:15903"/>
        <dbReference type="ChEBI" id="CHEBI:16551"/>
        <dbReference type="ChEBI" id="CHEBI:17925"/>
        <dbReference type="EC" id="3.2.1.28"/>
    </reaction>
</comment>
<reference evidence="8" key="1">
    <citation type="submission" date="2023-03" db="EMBL/GenBank/DDBJ databases">
        <title>Mating type loci evolution in Malassezia.</title>
        <authorList>
            <person name="Coelho M.A."/>
        </authorList>
    </citation>
    <scope>NUCLEOTIDE SEQUENCE</scope>
    <source>
        <strain evidence="8">CBS 9431</strain>
    </source>
</reference>
<evidence type="ECO:0000256" key="2">
    <source>
        <dbReference type="ARBA" id="ARBA00005615"/>
    </source>
</evidence>
<dbReference type="InterPro" id="IPR008928">
    <property type="entry name" value="6-hairpin_glycosidase_sf"/>
</dbReference>
<dbReference type="PANTHER" id="PTHR23403">
    <property type="entry name" value="TREHALASE"/>
    <property type="match status" value="1"/>
</dbReference>
<sequence>MSVGPELETLVESQLLGEANGPGQHQTGLQDVDSAVDLEPASPMQQRLDPLQHPGMRRTYSMRQQKRRPSKLDEERIIQPRRMSHDAETIEKPLMRQFIVDVEPMMQHVLAQEDTDGDNHISITDSGPKSVSLGTLASNGYKSVEVRGTYMLSNLLQELAIAQDRGEKRVIIDEARLAENPIERLSRMIRDTFWDNLTRRIDADGLEKILTDTKGNSSSNQQIIYVPAKETDMLEYYRRTARERPALKLHVEELPEEITPEYMRSLNPRPGLLAIAMRPRLDPTNGLMDMQGIPFVVPGARFNELYNWDSYFIALGLLEDNRIDLAQGAVEHFIFEIKHYGKILNGNRSYYLLRSQPPFLTDYAIRVYEKKKEELSKSTAEPAAREAAEAENVDFLRRAICAAIKEYHTVWMNSPRFDPGTGLSRYLPEGLGVPPETEPTHFTSVLRPYAEKYGCSVNEFTRKYNSSQVNEPELDEYFKHDRAVRESGHDTSYRLERRCANMATVDLNALLYKYESDIAVVIREVFDDCLELEEDFVLHGPLPPALGQHDERHARATPQRSAEWLARAAFRKEQVDQYCWNEGSGMYFDYDLALKEQSLYESVTTFWTMWSGMASPEQAERMVRKSLPKFEVTGGLVPGTEESRGPISLARPNRQWDYPFAWPPHQILAWVALEKYGYMEDARRLAYRWLYMLVTAFVDFNGVVPEKFDAVALSHLVNAEYGNQGTDFHFVPREGFGWMNASFQFGLTFLTSHMRKAVAACQHPDDFFVQSRRRSVLPERRLSDGRRTPYSRRSSFYSETST</sequence>
<dbReference type="InterPro" id="IPR012341">
    <property type="entry name" value="6hp_glycosidase-like_sf"/>
</dbReference>
<dbReference type="PANTHER" id="PTHR23403:SF6">
    <property type="entry name" value="CYTOSOLIC NEUTRAL TREHALASE-RELATED"/>
    <property type="match status" value="1"/>
</dbReference>
<dbReference type="PROSITE" id="PS00928">
    <property type="entry name" value="TREHALASE_2"/>
    <property type="match status" value="1"/>
</dbReference>
<evidence type="ECO:0000256" key="6">
    <source>
        <dbReference type="SAM" id="MobiDB-lite"/>
    </source>
</evidence>
<dbReference type="InterPro" id="IPR001661">
    <property type="entry name" value="Glyco_hydro_37"/>
</dbReference>
<evidence type="ECO:0000256" key="1">
    <source>
        <dbReference type="ARBA" id="ARBA00001576"/>
    </source>
</evidence>
<feature type="compositionally biased region" description="Polar residues" evidence="6">
    <location>
        <begin position="791"/>
        <end position="802"/>
    </location>
</feature>
<proteinExistence type="inferred from homology"/>
<dbReference type="GO" id="GO:0004555">
    <property type="term" value="F:alpha,alpha-trehalase activity"/>
    <property type="evidence" value="ECO:0007669"/>
    <property type="project" value="UniProtKB-EC"/>
</dbReference>
<dbReference type="AlphaFoldDB" id="A0AAF0F520"/>
<dbReference type="GO" id="GO:0005993">
    <property type="term" value="P:trehalose catabolic process"/>
    <property type="evidence" value="ECO:0007669"/>
    <property type="project" value="InterPro"/>
</dbReference>